<evidence type="ECO:0000256" key="7">
    <source>
        <dbReference type="HAMAP-Rule" id="MF_01147"/>
    </source>
</evidence>
<dbReference type="Proteomes" id="UP000304148">
    <property type="component" value="Chromosome"/>
</dbReference>
<feature type="transmembrane region" description="Helical" evidence="7">
    <location>
        <begin position="195"/>
        <end position="213"/>
    </location>
</feature>
<sequence length="261" mass="28910">MRVAMKNDLLHIGPITIYGYGLMIAIGIFTAYQVLVRRAEKKRIERSHISSITLWGLLGGFMGAKLLFWITQGNNLIDHPEMIWDLSSGFVVYGGIIGGVLAGYVYCKVKGLSFMEHLDLFVPSIALAQGFGRIGCFLAGCCYGEETHGWFGITFHESEIAPNGVKLIPTQLMESGFSFALFFLLLYAAKRSKTAGVIASLYLLLYSLGRFIIEFYRGDIIRGSVGMLSTSQFISLLVFAMACIIFVSMTYQSMKQRNAAL</sequence>
<evidence type="ECO:0000256" key="2">
    <source>
        <dbReference type="ARBA" id="ARBA00022475"/>
    </source>
</evidence>
<dbReference type="NCBIfam" id="NF000778">
    <property type="entry name" value="PRK00052.3-4"/>
    <property type="match status" value="1"/>
</dbReference>
<accession>A0A383REA0</accession>
<dbReference type="GO" id="GO:0008961">
    <property type="term" value="F:phosphatidylglycerol-prolipoprotein diacylglyceryl transferase activity"/>
    <property type="evidence" value="ECO:0007669"/>
    <property type="project" value="UniProtKB-UniRule"/>
</dbReference>
<comment type="catalytic activity">
    <reaction evidence="7">
        <text>L-cysteinyl-[prolipoprotein] + a 1,2-diacyl-sn-glycero-3-phospho-(1'-sn-glycerol) = an S-1,2-diacyl-sn-glyceryl-L-cysteinyl-[prolipoprotein] + sn-glycerol 1-phosphate + H(+)</text>
        <dbReference type="Rhea" id="RHEA:56712"/>
        <dbReference type="Rhea" id="RHEA-COMP:14679"/>
        <dbReference type="Rhea" id="RHEA-COMP:14680"/>
        <dbReference type="ChEBI" id="CHEBI:15378"/>
        <dbReference type="ChEBI" id="CHEBI:29950"/>
        <dbReference type="ChEBI" id="CHEBI:57685"/>
        <dbReference type="ChEBI" id="CHEBI:64716"/>
        <dbReference type="ChEBI" id="CHEBI:140658"/>
        <dbReference type="EC" id="2.5.1.145"/>
    </reaction>
</comment>
<comment type="pathway">
    <text evidence="7">Protein modification; lipoprotein biosynthesis (diacylglyceryl transfer).</text>
</comment>
<keyword evidence="8" id="KW-0449">Lipoprotein</keyword>
<dbReference type="UniPathway" id="UPA00664"/>
<comment type="function">
    <text evidence="7">Catalyzes the transfer of the diacylglyceryl group from phosphatidylglycerol to the sulfhydryl group of the N-terminal cysteine of a prolipoprotein, the first step in the formation of mature lipoproteins.</text>
</comment>
<feature type="binding site" evidence="7">
    <location>
        <position position="133"/>
    </location>
    <ligand>
        <name>a 1,2-diacyl-sn-glycero-3-phospho-(1'-sn-glycerol)</name>
        <dbReference type="ChEBI" id="CHEBI:64716"/>
    </ligand>
</feature>
<evidence type="ECO:0000256" key="5">
    <source>
        <dbReference type="ARBA" id="ARBA00022989"/>
    </source>
</evidence>
<evidence type="ECO:0000256" key="6">
    <source>
        <dbReference type="ARBA" id="ARBA00023136"/>
    </source>
</evidence>
<feature type="transmembrane region" description="Helical" evidence="7">
    <location>
        <begin position="233"/>
        <end position="251"/>
    </location>
</feature>
<dbReference type="PANTHER" id="PTHR30589:SF0">
    <property type="entry name" value="PHOSPHATIDYLGLYCEROL--PROLIPOPROTEIN DIACYLGLYCERYL TRANSFERASE"/>
    <property type="match status" value="1"/>
</dbReference>
<proteinExistence type="inferred from homology"/>
<organism evidence="8 9">
    <name type="scientific">Paenibacillus alvei</name>
    <name type="common">Bacillus alvei</name>
    <dbReference type="NCBI Taxonomy" id="44250"/>
    <lineage>
        <taxon>Bacteria</taxon>
        <taxon>Bacillati</taxon>
        <taxon>Bacillota</taxon>
        <taxon>Bacilli</taxon>
        <taxon>Bacillales</taxon>
        <taxon>Paenibacillaceae</taxon>
        <taxon>Paenibacillus</taxon>
    </lineage>
</organism>
<evidence type="ECO:0000313" key="8">
    <source>
        <dbReference type="EMBL" id="SYX84576.1"/>
    </source>
</evidence>
<keyword evidence="2 7" id="KW-1003">Cell membrane</keyword>
<evidence type="ECO:0000313" key="9">
    <source>
        <dbReference type="Proteomes" id="UP000304148"/>
    </source>
</evidence>
<keyword evidence="4 7" id="KW-0812">Transmembrane</keyword>
<evidence type="ECO:0000256" key="3">
    <source>
        <dbReference type="ARBA" id="ARBA00022679"/>
    </source>
</evidence>
<dbReference type="GO" id="GO:0005886">
    <property type="term" value="C:plasma membrane"/>
    <property type="evidence" value="ECO:0007669"/>
    <property type="project" value="UniProtKB-SubCell"/>
</dbReference>
<keyword evidence="5 7" id="KW-1133">Transmembrane helix</keyword>
<protein>
    <recommendedName>
        <fullName evidence="7">Phosphatidylglycerol--prolipoprotein diacylglyceryl transferase</fullName>
        <ecNumber evidence="7">2.5.1.145</ecNumber>
    </recommendedName>
</protein>
<feature type="transmembrane region" description="Helical" evidence="7">
    <location>
        <begin position="90"/>
        <end position="107"/>
    </location>
</feature>
<gene>
    <name evidence="7 8" type="primary">lgt</name>
    <name evidence="8" type="ORF">PBLR_12998</name>
</gene>
<comment type="subcellular location">
    <subcellularLocation>
        <location evidence="7">Cell membrane</location>
        <topology evidence="7">Multi-pass membrane protein</topology>
    </subcellularLocation>
</comment>
<keyword evidence="6 7" id="KW-0472">Membrane</keyword>
<dbReference type="InterPro" id="IPR001640">
    <property type="entry name" value="Lgt"/>
</dbReference>
<dbReference type="PANTHER" id="PTHR30589">
    <property type="entry name" value="PROLIPOPROTEIN DIACYLGLYCERYL TRANSFERASE"/>
    <property type="match status" value="1"/>
</dbReference>
<dbReference type="GO" id="GO:0042158">
    <property type="term" value="P:lipoprotein biosynthetic process"/>
    <property type="evidence" value="ECO:0007669"/>
    <property type="project" value="UniProtKB-UniRule"/>
</dbReference>
<comment type="similarity">
    <text evidence="1 7">Belongs to the Lgt family.</text>
</comment>
<keyword evidence="3 7" id="KW-0808">Transferase</keyword>
<reference evidence="9" key="1">
    <citation type="submission" date="2018-08" db="EMBL/GenBank/DDBJ databases">
        <authorList>
            <person name="Chevrot R."/>
        </authorList>
    </citation>
    <scope>NUCLEOTIDE SEQUENCE [LARGE SCALE GENOMIC DNA]</scope>
</reference>
<evidence type="ECO:0000256" key="1">
    <source>
        <dbReference type="ARBA" id="ARBA00007150"/>
    </source>
</evidence>
<evidence type="ECO:0000256" key="4">
    <source>
        <dbReference type="ARBA" id="ARBA00022692"/>
    </source>
</evidence>
<name>A0A383REA0_PAEAL</name>
<feature type="transmembrane region" description="Helical" evidence="7">
    <location>
        <begin position="48"/>
        <end position="70"/>
    </location>
</feature>
<dbReference type="NCBIfam" id="TIGR00544">
    <property type="entry name" value="lgt"/>
    <property type="match status" value="1"/>
</dbReference>
<dbReference type="EC" id="2.5.1.145" evidence="7"/>
<dbReference type="HAMAP" id="MF_01147">
    <property type="entry name" value="Lgt"/>
    <property type="match status" value="1"/>
</dbReference>
<dbReference type="AlphaFoldDB" id="A0A383REA0"/>
<keyword evidence="8" id="KW-0328">Glycosyltransferase</keyword>
<feature type="transmembrane region" description="Helical" evidence="7">
    <location>
        <begin position="172"/>
        <end position="189"/>
    </location>
</feature>
<feature type="transmembrane region" description="Helical" evidence="7">
    <location>
        <begin position="15"/>
        <end position="36"/>
    </location>
</feature>
<dbReference type="Pfam" id="PF01790">
    <property type="entry name" value="LGT"/>
    <property type="match status" value="1"/>
</dbReference>
<dbReference type="EMBL" id="LS992241">
    <property type="protein sequence ID" value="SYX84576.1"/>
    <property type="molecule type" value="Genomic_DNA"/>
</dbReference>